<organism evidence="1 2">
    <name type="scientific">Tritrichomonas foetus</name>
    <dbReference type="NCBI Taxonomy" id="1144522"/>
    <lineage>
        <taxon>Eukaryota</taxon>
        <taxon>Metamonada</taxon>
        <taxon>Parabasalia</taxon>
        <taxon>Tritrichomonadida</taxon>
        <taxon>Tritrichomonadidae</taxon>
        <taxon>Tritrichomonas</taxon>
    </lineage>
</organism>
<dbReference type="PANTHER" id="PTHR45184:SF1">
    <property type="entry name" value="DNAJ PROTEIN ERDJ3A"/>
    <property type="match status" value="1"/>
</dbReference>
<evidence type="ECO:0000313" key="2">
    <source>
        <dbReference type="Proteomes" id="UP000179807"/>
    </source>
</evidence>
<dbReference type="InterPro" id="IPR036249">
    <property type="entry name" value="Thioredoxin-like_sf"/>
</dbReference>
<dbReference type="GeneID" id="94831779"/>
<dbReference type="EMBL" id="MLAK01000100">
    <property type="protein sequence ID" value="OHT16561.1"/>
    <property type="molecule type" value="Genomic_DNA"/>
</dbReference>
<dbReference type="Gene3D" id="3.40.30.10">
    <property type="entry name" value="Glutaredoxin"/>
    <property type="match status" value="1"/>
</dbReference>
<dbReference type="VEuPathDB" id="TrichDB:TRFO_13159"/>
<dbReference type="RefSeq" id="XP_068369697.1">
    <property type="nucleotide sequence ID" value="XM_068497075.1"/>
</dbReference>
<comment type="caution">
    <text evidence="1">The sequence shown here is derived from an EMBL/GenBank/DDBJ whole genome shotgun (WGS) entry which is preliminary data.</text>
</comment>
<sequence>MNCNQKLWLLSNFYNWSEISSLKYNHISCIIKSSMLFFLTLLFLTQSKIEPITREKYVKEVTQGKNKNRVWVFLLYTPFCKKYKEALNALEQAQILTNGTVKYGIVNCQGESTLCQSVFKVAEYPTIIFKNKTIISTFQETINPKSIAKTALKFIPTTNVQIVDDFWIDDFRDQPTAILFTQKTNIPGYWAALSRVFPPSKLRFGICNDDGLFQDYNVTTTPTIVFYNQTHEVVHESLRKIRFLKETAISFVQKRPNKSPLTVEFYLNSQFPEICYDYTVSCVLAYDNFVDPKLDDIRTNFKNDPFRFFVGDDHFPFSQAKRGQFVIYNAKKSSIIIVEDISLLSAALDRVIDGGAKWTQLKQLKYDYNLEL</sequence>
<dbReference type="Proteomes" id="UP000179807">
    <property type="component" value="Unassembled WGS sequence"/>
</dbReference>
<reference evidence="1" key="1">
    <citation type="submission" date="2016-10" db="EMBL/GenBank/DDBJ databases">
        <authorList>
            <person name="Benchimol M."/>
            <person name="Almeida L.G."/>
            <person name="Vasconcelos A.T."/>
            <person name="Perreira-Neves A."/>
            <person name="Rosa I.A."/>
            <person name="Tasca T."/>
            <person name="Bogo M.R."/>
            <person name="de Souza W."/>
        </authorList>
    </citation>
    <scope>NUCLEOTIDE SEQUENCE [LARGE SCALE GENOMIC DNA]</scope>
    <source>
        <strain evidence="1">K</strain>
    </source>
</reference>
<keyword evidence="2" id="KW-1185">Reference proteome</keyword>
<accession>A0A1J4KZ82</accession>
<gene>
    <name evidence="1" type="ORF">TRFO_13159</name>
</gene>
<evidence type="ECO:0000313" key="1">
    <source>
        <dbReference type="EMBL" id="OHT16561.1"/>
    </source>
</evidence>
<proteinExistence type="predicted"/>
<dbReference type="OrthoDB" id="10261922at2759"/>
<dbReference type="PANTHER" id="PTHR45184">
    <property type="entry name" value="DNAJ PROTEIN ERDJ3A"/>
    <property type="match status" value="1"/>
</dbReference>
<dbReference type="SUPFAM" id="SSF52833">
    <property type="entry name" value="Thioredoxin-like"/>
    <property type="match status" value="2"/>
</dbReference>
<dbReference type="AlphaFoldDB" id="A0A1J4KZ82"/>
<protein>
    <recommendedName>
        <fullName evidence="3">Thioredoxin domain-containing protein</fullName>
    </recommendedName>
</protein>
<name>A0A1J4KZ82_9EUKA</name>
<evidence type="ECO:0008006" key="3">
    <source>
        <dbReference type="Google" id="ProtNLM"/>
    </source>
</evidence>
<dbReference type="InterPro" id="IPR052842">
    <property type="entry name" value="ER_Co-chaperone"/>
</dbReference>